<organism evidence="2 3">
    <name type="scientific">Amaricoccus macauensis</name>
    <dbReference type="NCBI Taxonomy" id="57001"/>
    <lineage>
        <taxon>Bacteria</taxon>
        <taxon>Pseudomonadati</taxon>
        <taxon>Pseudomonadota</taxon>
        <taxon>Alphaproteobacteria</taxon>
        <taxon>Rhodobacterales</taxon>
        <taxon>Paracoccaceae</taxon>
        <taxon>Amaricoccus</taxon>
    </lineage>
</organism>
<name>A0A840SMH9_9RHOB</name>
<accession>A0A840SMH9</accession>
<protein>
    <submittedName>
        <fullName evidence="2">Uncharacterized protein</fullName>
    </submittedName>
</protein>
<gene>
    <name evidence="2" type="ORF">HNP73_000997</name>
</gene>
<comment type="caution">
    <text evidence="2">The sequence shown here is derived from an EMBL/GenBank/DDBJ whole genome shotgun (WGS) entry which is preliminary data.</text>
</comment>
<evidence type="ECO:0000313" key="2">
    <source>
        <dbReference type="EMBL" id="MBB5221076.1"/>
    </source>
</evidence>
<dbReference type="RefSeq" id="WP_184147481.1">
    <property type="nucleotide sequence ID" value="NZ_JACHFM010000001.1"/>
</dbReference>
<dbReference type="EMBL" id="JACHFM010000001">
    <property type="protein sequence ID" value="MBB5221076.1"/>
    <property type="molecule type" value="Genomic_DNA"/>
</dbReference>
<feature type="region of interest" description="Disordered" evidence="1">
    <location>
        <begin position="132"/>
        <end position="151"/>
    </location>
</feature>
<proteinExistence type="predicted"/>
<dbReference type="Proteomes" id="UP000549457">
    <property type="component" value="Unassembled WGS sequence"/>
</dbReference>
<evidence type="ECO:0000256" key="1">
    <source>
        <dbReference type="SAM" id="MobiDB-lite"/>
    </source>
</evidence>
<dbReference type="AlphaFoldDB" id="A0A840SMH9"/>
<keyword evidence="3" id="KW-1185">Reference proteome</keyword>
<sequence length="194" mass="20646">MYEVRIDADPDEFLDWDEPLSEQSELVRSVYAALRESSLPAGAEGLDGANSALAEALRGAGIKGLRYLDEGSRASGEGGGTDGIRDAGEISAPAFFTPRRDLAEGYGEHVIEAEVPEGDLLVDLDMPGARLMSPEDAAASPDGTASPDRANRYMALLKRMGAVPDDPKATPTQKQLARRAAHNIRAALGMRPVR</sequence>
<reference evidence="2 3" key="1">
    <citation type="submission" date="2020-08" db="EMBL/GenBank/DDBJ databases">
        <title>Genomic Encyclopedia of Type Strains, Phase IV (KMG-IV): sequencing the most valuable type-strain genomes for metagenomic binning, comparative biology and taxonomic classification.</title>
        <authorList>
            <person name="Goeker M."/>
        </authorList>
    </citation>
    <scope>NUCLEOTIDE SEQUENCE [LARGE SCALE GENOMIC DNA]</scope>
    <source>
        <strain evidence="2 3">DSM 101730</strain>
    </source>
</reference>
<evidence type="ECO:0000313" key="3">
    <source>
        <dbReference type="Proteomes" id="UP000549457"/>
    </source>
</evidence>